<keyword evidence="3" id="KW-1185">Reference proteome</keyword>
<gene>
    <name evidence="2" type="ORF">AXG93_2930s1040</name>
</gene>
<dbReference type="Proteomes" id="UP000077202">
    <property type="component" value="Unassembled WGS sequence"/>
</dbReference>
<reference evidence="2" key="1">
    <citation type="submission" date="2016-03" db="EMBL/GenBank/DDBJ databases">
        <title>Mechanisms controlling the formation of the plant cell surface in tip-growing cells are functionally conserved among land plants.</title>
        <authorList>
            <person name="Honkanen S."/>
            <person name="Jones V.A."/>
            <person name="Morieri G."/>
            <person name="Champion C."/>
            <person name="Hetherington A.J."/>
            <person name="Kelly S."/>
            <person name="Saint-Marcoux D."/>
            <person name="Proust H."/>
            <person name="Prescott H."/>
            <person name="Dolan L."/>
        </authorList>
    </citation>
    <scope>NUCLEOTIDE SEQUENCE [LARGE SCALE GENOMIC DNA]</scope>
    <source>
        <tissue evidence="2">Whole gametophyte</tissue>
    </source>
</reference>
<evidence type="ECO:0000313" key="2">
    <source>
        <dbReference type="EMBL" id="OAE23101.1"/>
    </source>
</evidence>
<sequence length="161" mass="17562">MSKARGGNEAGVVEQERAWPIKADEEESCEGRGGKEREDDAQCRGARELAVVPVSLPRPEFRRLRGSGGKHFTRSSSVARHRDRVVVCGFGLVPDDCDCDCDGDEGRLARTPSGISKRCSSRVARFDIPAEERWTANGRCPEGLNGATVYSFPPLSLTDPL</sequence>
<dbReference type="AlphaFoldDB" id="A0A176VS13"/>
<accession>A0A176VS13</accession>
<proteinExistence type="predicted"/>
<feature type="region of interest" description="Disordered" evidence="1">
    <location>
        <begin position="1"/>
        <end position="42"/>
    </location>
</feature>
<organism evidence="2 3">
    <name type="scientific">Marchantia polymorpha subsp. ruderalis</name>
    <dbReference type="NCBI Taxonomy" id="1480154"/>
    <lineage>
        <taxon>Eukaryota</taxon>
        <taxon>Viridiplantae</taxon>
        <taxon>Streptophyta</taxon>
        <taxon>Embryophyta</taxon>
        <taxon>Marchantiophyta</taxon>
        <taxon>Marchantiopsida</taxon>
        <taxon>Marchantiidae</taxon>
        <taxon>Marchantiales</taxon>
        <taxon>Marchantiaceae</taxon>
        <taxon>Marchantia</taxon>
    </lineage>
</organism>
<protein>
    <submittedName>
        <fullName evidence="2">Uncharacterized protein</fullName>
    </submittedName>
</protein>
<evidence type="ECO:0000313" key="3">
    <source>
        <dbReference type="Proteomes" id="UP000077202"/>
    </source>
</evidence>
<feature type="compositionally biased region" description="Basic and acidic residues" evidence="1">
    <location>
        <begin position="14"/>
        <end position="42"/>
    </location>
</feature>
<dbReference type="EMBL" id="LVLJ01002937">
    <property type="protein sequence ID" value="OAE23101.1"/>
    <property type="molecule type" value="Genomic_DNA"/>
</dbReference>
<comment type="caution">
    <text evidence="2">The sequence shown here is derived from an EMBL/GenBank/DDBJ whole genome shotgun (WGS) entry which is preliminary data.</text>
</comment>
<name>A0A176VS13_MARPO</name>
<evidence type="ECO:0000256" key="1">
    <source>
        <dbReference type="SAM" id="MobiDB-lite"/>
    </source>
</evidence>